<dbReference type="InterPro" id="IPR009030">
    <property type="entry name" value="Growth_fac_rcpt_cys_sf"/>
</dbReference>
<organism evidence="2">
    <name type="scientific">Fonticula alba</name>
    <name type="common">Slime mold</name>
    <dbReference type="NCBI Taxonomy" id="691883"/>
    <lineage>
        <taxon>Eukaryota</taxon>
        <taxon>Rotosphaerida</taxon>
        <taxon>Fonticulaceae</taxon>
        <taxon>Fonticula</taxon>
    </lineage>
</organism>
<dbReference type="Gene3D" id="2.10.220.10">
    <property type="entry name" value="Hormone Receptor, Insulin-like Growth Factor Receptor 1, Chain A, domain 2"/>
    <property type="match status" value="3"/>
</dbReference>
<dbReference type="OrthoDB" id="300641at2759"/>
<feature type="chain" id="PRO_5001571629" description="TNFR-Cys domain-containing protein" evidence="1">
    <location>
        <begin position="32"/>
        <end position="1122"/>
    </location>
</feature>
<evidence type="ECO:0008006" key="4">
    <source>
        <dbReference type="Google" id="ProtNLM"/>
    </source>
</evidence>
<evidence type="ECO:0000313" key="2">
    <source>
        <dbReference type="EMBL" id="KCV67975.1"/>
    </source>
</evidence>
<protein>
    <recommendedName>
        <fullName evidence="4">TNFR-Cys domain-containing protein</fullName>
    </recommendedName>
</protein>
<dbReference type="SMART" id="SM00261">
    <property type="entry name" value="FU"/>
    <property type="match status" value="4"/>
</dbReference>
<name>A0A058Z171_FONAL</name>
<sequence length="1122" mass="116608">MPGPAPAPRAPPAPLLLLTLLLLLLPQLVLTAGSSHGQDLFLHAAPRPVSLAPGPYTFPTGPGSHSMAMARVSDSTFNLMPQIDLLDKLPEVRWGVFFGSASYVLSCGRPDCPGSLSVMALAPLDGTLPTLVAVTPHTVGFWTHAEEHPLPVPNTELLAGVAFSEGEVLLLGATGMPGQSQSIYLGTLHRDGLDPVSHELPTFMGSAQAVPGIRGSFYMYWGPNILRLAVDQQGSVPWSASSMEADILSAVVTRVVPPIGDCQLSGDLVMLLANGQLSMEPCAGILQGSGTVFLELPTGLPASGGWLLAAPAAATGNHPQPVYLVVPDVGDPRDRLWRLTSQDAQLSWRRVILPPVVDNVWDLQLVQLRVGLNSTGIWALVFGELVLFEARTFGCQEDGSIRCDSDTVTTGSPAGWTCAAGHAESPFTSPDHLCAGCAEGWYLDRPAGEVPFSGAGHACRPCAAANCRTCNAEHCLLCTEDLLLEPTGPEGRIVCVPSCSAGFVPMAGACRPAAAPPAGIGLSVPAARPALGLDPGDRVTSIAESWLSVDPATGSLVIPSADTASGASQQVLLFTADRRTFLMPTGDLARPGGPPAREVVLFAPGLESPVKASAEIGPFLYEGTTRYLVALCNEVGQSRVIMLSCVGVGPCSVDTSRLDNLPTGSCAGLRRASPRIAVLAMFTTSLMAVWVEDHSPGAQFVITEANGMVGFPGARSAGNRADPGPGEWLLWTRESYKATALPMSLAGRDSRANTMLGHFVPSLPSRANAFEPVFLPRGAEGLAPGELFLSRVTNQEWLAIRVPGDMLPAGRSIDLGSVQQRLGTLPRAVQPVQHTLMKWVMQGLALPAGDPRYPSVLLLLTRTFIGASLMHCPAGAAGPCVLLPAVFVDVPPGMEIPSTSGLWLPAIGQAPEPAGAVALQAATLQPGKALELVLFAPGPGMVAVSLEVLCPPGMGGSMCDPCHGTCAECRRAGDPLACTACPQGRHLHRGTCVDRCPAGTWPDDAARACAACPAGCAECSPAGQAAACTRCMDRHFLSGDASCRACDGSCAECQAAGSCSACQPGMVFLLPDEQASSLCGSTCLPGQYVGAGRCAECDASCELCTGEPGRCQVCAEGFRRCC</sequence>
<keyword evidence="1" id="KW-0732">Signal</keyword>
<accession>A0A058Z171</accession>
<proteinExistence type="predicted"/>
<dbReference type="AlphaFoldDB" id="A0A058Z171"/>
<evidence type="ECO:0000313" key="3">
    <source>
        <dbReference type="Proteomes" id="UP000030693"/>
    </source>
</evidence>
<dbReference type="EMBL" id="KB932211">
    <property type="protein sequence ID" value="KCV67975.1"/>
    <property type="molecule type" value="Genomic_DNA"/>
</dbReference>
<keyword evidence="3" id="KW-1185">Reference proteome</keyword>
<dbReference type="eggNOG" id="KOG3525">
    <property type="taxonomic scope" value="Eukaryota"/>
</dbReference>
<reference evidence="2" key="1">
    <citation type="submission" date="2013-04" db="EMBL/GenBank/DDBJ databases">
        <title>The Genome Sequence of Fonticula alba ATCC 38817.</title>
        <authorList>
            <consortium name="The Broad Institute Genomics Platform"/>
            <person name="Russ C."/>
            <person name="Cuomo C."/>
            <person name="Burger G."/>
            <person name="Gray M.W."/>
            <person name="Holland P.W.H."/>
            <person name="King N."/>
            <person name="Lang F.B.F."/>
            <person name="Roger A.J."/>
            <person name="Ruiz-Trillo I."/>
            <person name="Brown M."/>
            <person name="Walker B."/>
            <person name="Young S."/>
            <person name="Zeng Q."/>
            <person name="Gargeya S."/>
            <person name="Fitzgerald M."/>
            <person name="Haas B."/>
            <person name="Abouelleil A."/>
            <person name="Allen A.W."/>
            <person name="Alvarado L."/>
            <person name="Arachchi H.M."/>
            <person name="Berlin A.M."/>
            <person name="Chapman S.B."/>
            <person name="Gainer-Dewar J."/>
            <person name="Goldberg J."/>
            <person name="Griggs A."/>
            <person name="Gujja S."/>
            <person name="Hansen M."/>
            <person name="Howarth C."/>
            <person name="Imamovic A."/>
            <person name="Ireland A."/>
            <person name="Larimer J."/>
            <person name="McCowan C."/>
            <person name="Murphy C."/>
            <person name="Pearson M."/>
            <person name="Poon T.W."/>
            <person name="Priest M."/>
            <person name="Roberts A."/>
            <person name="Saif S."/>
            <person name="Shea T."/>
            <person name="Sisk P."/>
            <person name="Sykes S."/>
            <person name="Wortman J."/>
            <person name="Nusbaum C."/>
            <person name="Birren B."/>
        </authorList>
    </citation>
    <scope>NUCLEOTIDE SEQUENCE [LARGE SCALE GENOMIC DNA]</scope>
    <source>
        <strain evidence="2">ATCC 38817</strain>
    </source>
</reference>
<evidence type="ECO:0000256" key="1">
    <source>
        <dbReference type="SAM" id="SignalP"/>
    </source>
</evidence>
<feature type="signal peptide" evidence="1">
    <location>
        <begin position="1"/>
        <end position="31"/>
    </location>
</feature>
<dbReference type="GeneID" id="20530158"/>
<dbReference type="CDD" id="cd00064">
    <property type="entry name" value="FU"/>
    <property type="match status" value="1"/>
</dbReference>
<gene>
    <name evidence="2" type="ORF">H696_05433</name>
</gene>
<dbReference type="InterPro" id="IPR006212">
    <property type="entry name" value="Furin_repeat"/>
</dbReference>
<dbReference type="STRING" id="691883.A0A058Z171"/>
<dbReference type="Proteomes" id="UP000030693">
    <property type="component" value="Unassembled WGS sequence"/>
</dbReference>
<dbReference type="SUPFAM" id="SSF57184">
    <property type="entry name" value="Growth factor receptor domain"/>
    <property type="match status" value="3"/>
</dbReference>
<dbReference type="RefSeq" id="XP_009497542.1">
    <property type="nucleotide sequence ID" value="XM_009499267.1"/>
</dbReference>